<gene>
    <name evidence="1" type="ORF">AMTR_s00066p00120870</name>
</gene>
<evidence type="ECO:0000313" key="1">
    <source>
        <dbReference type="EMBL" id="ERN20198.1"/>
    </source>
</evidence>
<dbReference type="InterPro" id="IPR004158">
    <property type="entry name" value="DUF247_pln"/>
</dbReference>
<name>U5DI07_AMBTC</name>
<dbReference type="HOGENOM" id="CLU_2674396_0_0_1"/>
<accession>U5DI07</accession>
<organism evidence="1 2">
    <name type="scientific">Amborella trichopoda</name>
    <dbReference type="NCBI Taxonomy" id="13333"/>
    <lineage>
        <taxon>Eukaryota</taxon>
        <taxon>Viridiplantae</taxon>
        <taxon>Streptophyta</taxon>
        <taxon>Embryophyta</taxon>
        <taxon>Tracheophyta</taxon>
        <taxon>Spermatophyta</taxon>
        <taxon>Magnoliopsida</taxon>
        <taxon>Amborellales</taxon>
        <taxon>Amborellaceae</taxon>
        <taxon>Amborella</taxon>
    </lineage>
</organism>
<reference evidence="2" key="1">
    <citation type="journal article" date="2013" name="Science">
        <title>The Amborella genome and the evolution of flowering plants.</title>
        <authorList>
            <consortium name="Amborella Genome Project"/>
        </authorList>
    </citation>
    <scope>NUCLEOTIDE SEQUENCE [LARGE SCALE GENOMIC DNA]</scope>
</reference>
<protein>
    <submittedName>
        <fullName evidence="1">Uncharacterized protein</fullName>
    </submittedName>
</protein>
<dbReference type="Pfam" id="PF03140">
    <property type="entry name" value="DUF247"/>
    <property type="match status" value="1"/>
</dbReference>
<dbReference type="Gramene" id="ERN20198">
    <property type="protein sequence ID" value="ERN20198"/>
    <property type="gene ID" value="AMTR_s00066p00120870"/>
</dbReference>
<dbReference type="Proteomes" id="UP000017836">
    <property type="component" value="Unassembled WGS sequence"/>
</dbReference>
<sequence length="75" mass="8841">MEQHKCRAVLRFFHRSVHPLQVYLSALEAKEPAIRACYEWPNHLAPPINPEFLDMILLDGCFLFEYSGELPRQKE</sequence>
<dbReference type="EMBL" id="KI392060">
    <property type="protein sequence ID" value="ERN20198.1"/>
    <property type="molecule type" value="Genomic_DNA"/>
</dbReference>
<evidence type="ECO:0000313" key="2">
    <source>
        <dbReference type="Proteomes" id="UP000017836"/>
    </source>
</evidence>
<dbReference type="AlphaFoldDB" id="U5DI07"/>
<keyword evidence="2" id="KW-1185">Reference proteome</keyword>
<proteinExistence type="predicted"/>